<gene>
    <name evidence="2" type="ORF">CISG_06111</name>
</gene>
<dbReference type="AlphaFoldDB" id="A0A0J8R0B4"/>
<dbReference type="OrthoDB" id="3544487at2759"/>
<dbReference type="EMBL" id="DS268152">
    <property type="protein sequence ID" value="KMU77073.1"/>
    <property type="molecule type" value="Genomic_DNA"/>
</dbReference>
<protein>
    <submittedName>
        <fullName evidence="2">Uncharacterized protein</fullName>
    </submittedName>
</protein>
<feature type="region of interest" description="Disordered" evidence="1">
    <location>
        <begin position="1"/>
        <end position="98"/>
    </location>
</feature>
<reference evidence="3" key="1">
    <citation type="journal article" date="2010" name="Genome Res.">
        <title>Population genomic sequencing of Coccidioides fungi reveals recent hybridization and transposon control.</title>
        <authorList>
            <person name="Neafsey D.E."/>
            <person name="Barker B.M."/>
            <person name="Sharpton T.J."/>
            <person name="Stajich J.E."/>
            <person name="Park D.J."/>
            <person name="Whiston E."/>
            <person name="Hung C.-Y."/>
            <person name="McMahan C."/>
            <person name="White J."/>
            <person name="Sykes S."/>
            <person name="Heiman D."/>
            <person name="Young S."/>
            <person name="Zeng Q."/>
            <person name="Abouelleil A."/>
            <person name="Aftuck L."/>
            <person name="Bessette D."/>
            <person name="Brown A."/>
            <person name="FitzGerald M."/>
            <person name="Lui A."/>
            <person name="Macdonald J.P."/>
            <person name="Priest M."/>
            <person name="Orbach M.J."/>
            <person name="Galgiani J.N."/>
            <person name="Kirkland T.N."/>
            <person name="Cole G.T."/>
            <person name="Birren B.W."/>
            <person name="Henn M.R."/>
            <person name="Taylor J.W."/>
            <person name="Rounsley S.D."/>
        </authorList>
    </citation>
    <scope>NUCLEOTIDE SEQUENCE [LARGE SCALE GENOMIC DNA]</scope>
    <source>
        <strain evidence="3">RMSCC 3703</strain>
    </source>
</reference>
<feature type="compositionally biased region" description="Basic and acidic residues" evidence="1">
    <location>
        <begin position="88"/>
        <end position="98"/>
    </location>
</feature>
<name>A0A0J8R0B4_COCIT</name>
<dbReference type="STRING" id="454286.A0A0J8R0B4"/>
<proteinExistence type="predicted"/>
<dbReference type="Proteomes" id="UP000054559">
    <property type="component" value="Unassembled WGS sequence"/>
</dbReference>
<feature type="compositionally biased region" description="Polar residues" evidence="1">
    <location>
        <begin position="75"/>
        <end position="86"/>
    </location>
</feature>
<sequence length="98" mass="11013">MAPRSQPVGPDDKDSQSKSDASAVLDSIFWDSGYESGSYSNPSEDEDDSDNSNNNAFDEGQLPPEHYLAQAKSLDVSQLRQKQYSEQTEEKLEKTRMY</sequence>
<organism evidence="2 3">
    <name type="scientific">Coccidioides immitis RMSCC 3703</name>
    <dbReference type="NCBI Taxonomy" id="454286"/>
    <lineage>
        <taxon>Eukaryota</taxon>
        <taxon>Fungi</taxon>
        <taxon>Dikarya</taxon>
        <taxon>Ascomycota</taxon>
        <taxon>Pezizomycotina</taxon>
        <taxon>Eurotiomycetes</taxon>
        <taxon>Eurotiomycetidae</taxon>
        <taxon>Onygenales</taxon>
        <taxon>Onygenaceae</taxon>
        <taxon>Coccidioides</taxon>
    </lineage>
</organism>
<evidence type="ECO:0000313" key="3">
    <source>
        <dbReference type="Proteomes" id="UP000054559"/>
    </source>
</evidence>
<evidence type="ECO:0000256" key="1">
    <source>
        <dbReference type="SAM" id="MobiDB-lite"/>
    </source>
</evidence>
<accession>A0A0J8R0B4</accession>
<evidence type="ECO:0000313" key="2">
    <source>
        <dbReference type="EMBL" id="KMU77073.1"/>
    </source>
</evidence>